<evidence type="ECO:0000256" key="1">
    <source>
        <dbReference type="ARBA" id="ARBA00004167"/>
    </source>
</evidence>
<keyword evidence="3 6" id="KW-1133">Transmembrane helix</keyword>
<keyword evidence="4 6" id="KW-0472">Membrane</keyword>
<keyword evidence="8" id="KW-1185">Reference proteome</keyword>
<dbReference type="AlphaFoldDB" id="A0AAN6HCX3"/>
<dbReference type="EMBL" id="JAAMOD010000161">
    <property type="protein sequence ID" value="KAF5237204.1"/>
    <property type="molecule type" value="Genomic_DNA"/>
</dbReference>
<organism evidence="7 8">
    <name type="scientific">Fusarium austroamericanum</name>
    <dbReference type="NCBI Taxonomy" id="282268"/>
    <lineage>
        <taxon>Eukaryota</taxon>
        <taxon>Fungi</taxon>
        <taxon>Dikarya</taxon>
        <taxon>Ascomycota</taxon>
        <taxon>Pezizomycotina</taxon>
        <taxon>Sordariomycetes</taxon>
        <taxon>Hypocreomycetidae</taxon>
        <taxon>Hypocreales</taxon>
        <taxon>Nectriaceae</taxon>
        <taxon>Fusarium</taxon>
    </lineage>
</organism>
<reference evidence="7 8" key="1">
    <citation type="submission" date="2020-02" db="EMBL/GenBank/DDBJ databases">
        <title>Identification and distribution of gene clusters putatively required for synthesis of sphingolipid metabolism inhibitors in phylogenetically diverse species of the filamentous fungus Fusarium.</title>
        <authorList>
            <person name="Kim H.-S."/>
            <person name="Busman M."/>
            <person name="Brown D.W."/>
            <person name="Divon H."/>
            <person name="Uhlig S."/>
            <person name="Proctor R.H."/>
        </authorList>
    </citation>
    <scope>NUCLEOTIDE SEQUENCE [LARGE SCALE GENOMIC DNA]</scope>
    <source>
        <strain evidence="7 8">NRRL 2903</strain>
    </source>
</reference>
<evidence type="ECO:0000256" key="3">
    <source>
        <dbReference type="ARBA" id="ARBA00022989"/>
    </source>
</evidence>
<evidence type="ECO:0000256" key="2">
    <source>
        <dbReference type="ARBA" id="ARBA00022692"/>
    </source>
</evidence>
<feature type="region of interest" description="Disordered" evidence="5">
    <location>
        <begin position="208"/>
        <end position="241"/>
    </location>
</feature>
<dbReference type="InterPro" id="IPR051694">
    <property type="entry name" value="Immunoregulatory_rcpt-like"/>
</dbReference>
<dbReference type="PANTHER" id="PTHR15549">
    <property type="entry name" value="PAIRED IMMUNOGLOBULIN-LIKE TYPE 2 RECEPTOR"/>
    <property type="match status" value="1"/>
</dbReference>
<dbReference type="PANTHER" id="PTHR15549:SF33">
    <property type="entry name" value="MEMBRANE PROTEIN WSC4, PUTATIVE (AFU_ORTHOLOGUE AFUA_5G09020)-RELATED"/>
    <property type="match status" value="1"/>
</dbReference>
<name>A0AAN6HCX3_FUSAU</name>
<evidence type="ECO:0000256" key="4">
    <source>
        <dbReference type="ARBA" id="ARBA00023136"/>
    </source>
</evidence>
<accession>A0AAN6HCX3</accession>
<protein>
    <recommendedName>
        <fullName evidence="9">Mid2 domain-containing protein</fullName>
    </recommendedName>
</protein>
<dbReference type="GO" id="GO:0071944">
    <property type="term" value="C:cell periphery"/>
    <property type="evidence" value="ECO:0007669"/>
    <property type="project" value="UniProtKB-ARBA"/>
</dbReference>
<evidence type="ECO:0000256" key="6">
    <source>
        <dbReference type="SAM" id="Phobius"/>
    </source>
</evidence>
<feature type="region of interest" description="Disordered" evidence="5">
    <location>
        <begin position="122"/>
        <end position="162"/>
    </location>
</feature>
<comment type="caution">
    <text evidence="7">The sequence shown here is derived from an EMBL/GenBank/DDBJ whole genome shotgun (WGS) entry which is preliminary data.</text>
</comment>
<gene>
    <name evidence="7" type="ORF">FAUST_6115</name>
</gene>
<feature type="compositionally biased region" description="Low complexity" evidence="5">
    <location>
        <begin position="128"/>
        <end position="162"/>
    </location>
</feature>
<evidence type="ECO:0000313" key="7">
    <source>
        <dbReference type="EMBL" id="KAF5237204.1"/>
    </source>
</evidence>
<sequence length="241" mass="25256">MASCFGEDKNQVLDQFPCDPSGKVKSCCSRGDSCASNGLCVTSNKDALSPYFINSCTEENWDDPTCIKECQGNGNGVSPCGAGKFCCYGFGGCDCNNSTQVFTLDPVKVITTIPSDATRVVEDTSTASDVPTQTDSSSTQSTVTFTSTSAAETSSSSSGGSSNALPIGLGVGIGAGVVLIGLGVGFWLWRRKKSRAAKPAAVQDDYMVKPPMENHNSPNYGHYQPVKPVEMSANADRVELP</sequence>
<comment type="subcellular location">
    <subcellularLocation>
        <location evidence="1">Membrane</location>
        <topology evidence="1">Single-pass membrane protein</topology>
    </subcellularLocation>
</comment>
<evidence type="ECO:0008006" key="9">
    <source>
        <dbReference type="Google" id="ProtNLM"/>
    </source>
</evidence>
<dbReference type="Proteomes" id="UP000537989">
    <property type="component" value="Unassembled WGS sequence"/>
</dbReference>
<feature type="transmembrane region" description="Helical" evidence="6">
    <location>
        <begin position="164"/>
        <end position="189"/>
    </location>
</feature>
<proteinExistence type="predicted"/>
<evidence type="ECO:0000313" key="8">
    <source>
        <dbReference type="Proteomes" id="UP000537989"/>
    </source>
</evidence>
<keyword evidence="2 6" id="KW-0812">Transmembrane</keyword>
<dbReference type="GO" id="GO:0016020">
    <property type="term" value="C:membrane"/>
    <property type="evidence" value="ECO:0007669"/>
    <property type="project" value="UniProtKB-SubCell"/>
</dbReference>
<evidence type="ECO:0000256" key="5">
    <source>
        <dbReference type="SAM" id="MobiDB-lite"/>
    </source>
</evidence>